<feature type="region of interest" description="Disordered" evidence="5">
    <location>
        <begin position="1"/>
        <end position="28"/>
    </location>
</feature>
<accession>A0A9P6QN23</accession>
<feature type="domain" description="GATA-type" evidence="6">
    <location>
        <begin position="486"/>
        <end position="540"/>
    </location>
</feature>
<dbReference type="EMBL" id="JAAAIN010003267">
    <property type="protein sequence ID" value="KAG0286641.1"/>
    <property type="molecule type" value="Genomic_DNA"/>
</dbReference>
<feature type="compositionally biased region" description="Basic and acidic residues" evidence="5">
    <location>
        <begin position="684"/>
        <end position="767"/>
    </location>
</feature>
<dbReference type="SUPFAM" id="SSF57716">
    <property type="entry name" value="Glucocorticoid receptor-like (DNA-binding domain)"/>
    <property type="match status" value="1"/>
</dbReference>
<evidence type="ECO:0000259" key="6">
    <source>
        <dbReference type="PROSITE" id="PS50114"/>
    </source>
</evidence>
<dbReference type="PANTHER" id="PTHR45658">
    <property type="entry name" value="GATA TRANSCRIPTION FACTOR"/>
    <property type="match status" value="1"/>
</dbReference>
<dbReference type="Proteomes" id="UP000823405">
    <property type="component" value="Unassembled WGS sequence"/>
</dbReference>
<feature type="region of interest" description="Disordered" evidence="5">
    <location>
        <begin position="211"/>
        <end position="279"/>
    </location>
</feature>
<feature type="compositionally biased region" description="Gly residues" evidence="5">
    <location>
        <begin position="595"/>
        <end position="606"/>
    </location>
</feature>
<feature type="compositionally biased region" description="Pro residues" evidence="5">
    <location>
        <begin position="457"/>
        <end position="475"/>
    </location>
</feature>
<name>A0A9P6QN23_9FUNG</name>
<evidence type="ECO:0000313" key="7">
    <source>
        <dbReference type="EMBL" id="KAG0286641.1"/>
    </source>
</evidence>
<evidence type="ECO:0000313" key="8">
    <source>
        <dbReference type="Proteomes" id="UP000823405"/>
    </source>
</evidence>
<keyword evidence="8" id="KW-1185">Reference proteome</keyword>
<dbReference type="InterPro" id="IPR000679">
    <property type="entry name" value="Znf_GATA"/>
</dbReference>
<dbReference type="Gene3D" id="3.30.50.10">
    <property type="entry name" value="Erythroid Transcription Factor GATA-1, subunit A"/>
    <property type="match status" value="1"/>
</dbReference>
<feature type="compositionally biased region" description="Low complexity" evidence="5">
    <location>
        <begin position="129"/>
        <end position="147"/>
    </location>
</feature>
<keyword evidence="3" id="KW-0862">Zinc</keyword>
<feature type="compositionally biased region" description="Basic and acidic residues" evidence="5">
    <location>
        <begin position="638"/>
        <end position="649"/>
    </location>
</feature>
<sequence length="1073" mass="112204">MATTPSQKTTTGGSSSSQRRRLAAEAARKPRVVFPTLLQPDPEDSVPTMSIADSALLRATLVQSRHNWTHTTFNRFIPEPPARGPGGKKFASELTPAGLCTVCIGPHMFLDTKFFNIYNPIPPPVVPVSTPSTAPNTGTTTPTSADAVANSPPATPPVVLGGSPAPERVIELIMARTANMAAEAAAAGAIPESLGPTPMDIDTNIGGISSNTTSILSKEPTQPLTTAASATRDEEPTLLAQIKTEAQEKSISTSQASSPATPTAPGTKGKALAARSQRPRHQVAFEFKENPNVRWLFPHETSLERTPPDGEVPGKISASFFLPTMEEARGGMAGAAPGATSPLVPGPGQATTMVILQATPELWTGLTQSINDSAATYRFMMDKLKHIPPRHYVQYKLPVDFPDEQLHPMGLKKLPDNRVVPLTSLQPSKRKSELAMESQLPVVKAKKPKAGQDEPPISKPPAPAKKAPAPTPTPTPAIATAATFSSSTQKKCSYCDSVSTPMWRRGPNGPGTLCNACGVKWKHGKILEDASEKATPIAKPTVAVAATVAPPTMTVPAPAPASVASTGISALTTTAEAAARMHHGLSATGSAEPTGDGGAWSKGGDGQEIKTVSKKAVAGSRKKDSCASEDSSASDAVRSTDGEKGETKTGKKRSASKAGLSGSPGPKLVPINLLGEKQAGKLSGKKDKEKPKSKPKEKVTKEKVKEKEKDKGKETIKEKSKDNAKGIANSDDKTQDPTGKAESDQSKDKDGEKENIGEKDADDKNKGPDANVGQPPPVKTEGSTQSSLSSPSSQETPASISSSATASPTVAAPTSASLATTKLAATASAKSTTAKSATTKAASTKAAATPKTPKTKATGATSSPTTTGATASASAVKTTVSTATTAGAKLELLRTYAGAVPKYQVTHAAAVATAHLADDGLALYATKNLYTNNTATFPLHFPTISIAFGPNNAYYTYPNCAVVLFENHFQIKLIHAGERAEIDVYKEGIEGTEFQVIDVGDGESMIVMKALLRQHLSRFDKELLNPDKNENSMVFRFRERLDGGGPPVKPLLEQWLTTEIPVAGVKPAALKKP</sequence>
<reference evidence="7" key="1">
    <citation type="journal article" date="2020" name="Fungal Divers.">
        <title>Resolving the Mortierellaceae phylogeny through synthesis of multi-gene phylogenetics and phylogenomics.</title>
        <authorList>
            <person name="Vandepol N."/>
            <person name="Liber J."/>
            <person name="Desiro A."/>
            <person name="Na H."/>
            <person name="Kennedy M."/>
            <person name="Barry K."/>
            <person name="Grigoriev I.V."/>
            <person name="Miller A.N."/>
            <person name="O'Donnell K."/>
            <person name="Stajich J.E."/>
            <person name="Bonito G."/>
        </authorList>
    </citation>
    <scope>NUCLEOTIDE SEQUENCE</scope>
    <source>
        <strain evidence="7">NVP60</strain>
    </source>
</reference>
<comment type="caution">
    <text evidence="7">The sequence shown here is derived from an EMBL/GenBank/DDBJ whole genome shotgun (WGS) entry which is preliminary data.</text>
</comment>
<dbReference type="GO" id="GO:0008270">
    <property type="term" value="F:zinc ion binding"/>
    <property type="evidence" value="ECO:0007669"/>
    <property type="project" value="UniProtKB-KW"/>
</dbReference>
<proteinExistence type="predicted"/>
<dbReference type="CDD" id="cd00202">
    <property type="entry name" value="ZnF_GATA"/>
    <property type="match status" value="1"/>
</dbReference>
<feature type="compositionally biased region" description="Low complexity" evidence="5">
    <location>
        <begin position="1"/>
        <end position="17"/>
    </location>
</feature>
<dbReference type="GO" id="GO:0043565">
    <property type="term" value="F:sequence-specific DNA binding"/>
    <property type="evidence" value="ECO:0007669"/>
    <property type="project" value="InterPro"/>
</dbReference>
<keyword evidence="2 4" id="KW-0863">Zinc-finger</keyword>
<evidence type="ECO:0000256" key="5">
    <source>
        <dbReference type="SAM" id="MobiDB-lite"/>
    </source>
</evidence>
<feature type="compositionally biased region" description="Polar residues" evidence="5">
    <location>
        <begin position="211"/>
        <end position="229"/>
    </location>
</feature>
<feature type="compositionally biased region" description="Low complexity" evidence="5">
    <location>
        <begin position="783"/>
        <end position="874"/>
    </location>
</feature>
<dbReference type="GO" id="GO:0006355">
    <property type="term" value="P:regulation of DNA-templated transcription"/>
    <property type="evidence" value="ECO:0007669"/>
    <property type="project" value="InterPro"/>
</dbReference>
<feature type="region of interest" description="Disordered" evidence="5">
    <location>
        <begin position="129"/>
        <end position="150"/>
    </location>
</feature>
<dbReference type="PROSITE" id="PS50114">
    <property type="entry name" value="GATA_ZN_FINGER_2"/>
    <property type="match status" value="1"/>
</dbReference>
<evidence type="ECO:0000256" key="3">
    <source>
        <dbReference type="ARBA" id="ARBA00022833"/>
    </source>
</evidence>
<organism evidence="7 8">
    <name type="scientific">Linnemannia gamsii</name>
    <dbReference type="NCBI Taxonomy" id="64522"/>
    <lineage>
        <taxon>Eukaryota</taxon>
        <taxon>Fungi</taxon>
        <taxon>Fungi incertae sedis</taxon>
        <taxon>Mucoromycota</taxon>
        <taxon>Mortierellomycotina</taxon>
        <taxon>Mortierellomycetes</taxon>
        <taxon>Mortierellales</taxon>
        <taxon>Mortierellaceae</taxon>
        <taxon>Linnemannia</taxon>
    </lineage>
</organism>
<dbReference type="SMART" id="SM00401">
    <property type="entry name" value="ZnF_GATA"/>
    <property type="match status" value="1"/>
</dbReference>
<dbReference type="InterPro" id="IPR013088">
    <property type="entry name" value="Znf_NHR/GATA"/>
</dbReference>
<dbReference type="InterPro" id="IPR051140">
    <property type="entry name" value="GATA_TF"/>
</dbReference>
<evidence type="ECO:0000256" key="1">
    <source>
        <dbReference type="ARBA" id="ARBA00022723"/>
    </source>
</evidence>
<gene>
    <name evidence="7" type="ORF">BGZ97_007351</name>
</gene>
<evidence type="ECO:0000256" key="4">
    <source>
        <dbReference type="PROSITE-ProRule" id="PRU00094"/>
    </source>
</evidence>
<dbReference type="PANTHER" id="PTHR45658:SF18">
    <property type="entry name" value="PROTEIN GAT2"/>
    <property type="match status" value="1"/>
</dbReference>
<dbReference type="AlphaFoldDB" id="A0A9P6QN23"/>
<feature type="region of interest" description="Disordered" evidence="5">
    <location>
        <begin position="423"/>
        <end position="482"/>
    </location>
</feature>
<dbReference type="OrthoDB" id="2162994at2759"/>
<dbReference type="Pfam" id="PF00320">
    <property type="entry name" value="GATA"/>
    <property type="match status" value="1"/>
</dbReference>
<feature type="region of interest" description="Disordered" evidence="5">
    <location>
        <begin position="586"/>
        <end position="874"/>
    </location>
</feature>
<keyword evidence="1" id="KW-0479">Metal-binding</keyword>
<evidence type="ECO:0000256" key="2">
    <source>
        <dbReference type="ARBA" id="ARBA00022771"/>
    </source>
</evidence>
<feature type="compositionally biased region" description="Low complexity" evidence="5">
    <location>
        <begin position="252"/>
        <end position="271"/>
    </location>
</feature>
<protein>
    <recommendedName>
        <fullName evidence="6">GATA-type domain-containing protein</fullName>
    </recommendedName>
</protein>